<keyword evidence="2" id="KW-1185">Reference proteome</keyword>
<dbReference type="EMBL" id="FNVT01000005">
    <property type="protein sequence ID" value="SEG84874.1"/>
    <property type="molecule type" value="Genomic_DNA"/>
</dbReference>
<evidence type="ECO:0000313" key="1">
    <source>
        <dbReference type="EMBL" id="SEG84874.1"/>
    </source>
</evidence>
<accession>A0A1H6DI41</accession>
<evidence type="ECO:0000313" key="2">
    <source>
        <dbReference type="Proteomes" id="UP000236732"/>
    </source>
</evidence>
<protein>
    <submittedName>
        <fullName evidence="1">Uncharacterized protein</fullName>
    </submittedName>
</protein>
<gene>
    <name evidence="1" type="ORF">SAMN05444920_105427</name>
</gene>
<proteinExistence type="predicted"/>
<name>A0A1H6DI41_9ACTN</name>
<sequence length="48" mass="4870">MPNLDNGFASSVRSRVALLLASAPAFGRAVLALLLEQLITMAAGTLAG</sequence>
<dbReference type="RefSeq" id="WP_160150353.1">
    <property type="nucleotide sequence ID" value="NZ_FNVT01000005.1"/>
</dbReference>
<dbReference type="AlphaFoldDB" id="A0A1H6DI41"/>
<organism evidence="1 2">
    <name type="scientific">Nonomuraea solani</name>
    <dbReference type="NCBI Taxonomy" id="1144553"/>
    <lineage>
        <taxon>Bacteria</taxon>
        <taxon>Bacillati</taxon>
        <taxon>Actinomycetota</taxon>
        <taxon>Actinomycetes</taxon>
        <taxon>Streptosporangiales</taxon>
        <taxon>Streptosporangiaceae</taxon>
        <taxon>Nonomuraea</taxon>
    </lineage>
</organism>
<reference evidence="1 2" key="1">
    <citation type="submission" date="2016-10" db="EMBL/GenBank/DDBJ databases">
        <authorList>
            <person name="de Groot N.N."/>
        </authorList>
    </citation>
    <scope>NUCLEOTIDE SEQUENCE [LARGE SCALE GENOMIC DNA]</scope>
    <source>
        <strain evidence="1 2">CGMCC 4.7037</strain>
    </source>
</reference>
<dbReference type="Proteomes" id="UP000236732">
    <property type="component" value="Unassembled WGS sequence"/>
</dbReference>